<reference evidence="4 5" key="1">
    <citation type="submission" date="2019-03" db="EMBL/GenBank/DDBJ databases">
        <title>Genomic Encyclopedia of Type Strains, Phase IV (KMG-IV): sequencing the most valuable type-strain genomes for metagenomic binning, comparative biology and taxonomic classification.</title>
        <authorList>
            <person name="Goeker M."/>
        </authorList>
    </citation>
    <scope>NUCLEOTIDE SEQUENCE [LARGE SCALE GENOMIC DNA]</scope>
    <source>
        <strain evidence="4 5">DSM 4868</strain>
    </source>
</reference>
<evidence type="ECO:0000313" key="5">
    <source>
        <dbReference type="Proteomes" id="UP000295142"/>
    </source>
</evidence>
<dbReference type="PANTHER" id="PTHR42954:SF2">
    <property type="entry name" value="FE(2+) TRANSPORT PROTEIN A"/>
    <property type="match status" value="1"/>
</dbReference>
<dbReference type="Pfam" id="PF04023">
    <property type="entry name" value="FeoA"/>
    <property type="match status" value="1"/>
</dbReference>
<gene>
    <name evidence="4" type="ORF">EV655_106134</name>
</gene>
<dbReference type="Gene3D" id="2.30.30.90">
    <property type="match status" value="1"/>
</dbReference>
<accession>A0A4R2KGV1</accession>
<comment type="caution">
    <text evidence="4">The sequence shown here is derived from an EMBL/GenBank/DDBJ whole genome shotgun (WGS) entry which is preliminary data.</text>
</comment>
<dbReference type="PANTHER" id="PTHR42954">
    <property type="entry name" value="FE(2+) TRANSPORT PROTEIN A"/>
    <property type="match status" value="1"/>
</dbReference>
<dbReference type="AlphaFoldDB" id="A0A4R2KGV1"/>
<keyword evidence="5" id="KW-1185">Reference proteome</keyword>
<dbReference type="EMBL" id="SLWW01000006">
    <property type="protein sequence ID" value="TCO71642.1"/>
    <property type="molecule type" value="Genomic_DNA"/>
</dbReference>
<dbReference type="RefSeq" id="WP_207901944.1">
    <property type="nucleotide sequence ID" value="NZ_SLWW01000006.1"/>
</dbReference>
<dbReference type="SMART" id="SM00899">
    <property type="entry name" value="FeoA"/>
    <property type="match status" value="1"/>
</dbReference>
<protein>
    <submittedName>
        <fullName evidence="4">Ferrous iron transport protein A</fullName>
    </submittedName>
</protein>
<feature type="domain" description="Ferrous iron transporter FeoA-like" evidence="3">
    <location>
        <begin position="47"/>
        <end position="119"/>
    </location>
</feature>
<sequence length="120" mass="12694">MECGNGGRKGWGGGWGWGRGRRRAGQAGCATPEGHGPAACAACPVSGSLDALAPGTTCRIRRLMGCGPIRQRLLDLGIRPCREVTVIRSAPLLDPIELKVGDSYIVLRRQEAAQVEVEDV</sequence>
<dbReference type="InterPro" id="IPR038157">
    <property type="entry name" value="FeoA_core_dom"/>
</dbReference>
<organism evidence="4 5">
    <name type="scientific">Rhodovulum euryhalinum</name>
    <dbReference type="NCBI Taxonomy" id="35805"/>
    <lineage>
        <taxon>Bacteria</taxon>
        <taxon>Pseudomonadati</taxon>
        <taxon>Pseudomonadota</taxon>
        <taxon>Alphaproteobacteria</taxon>
        <taxon>Rhodobacterales</taxon>
        <taxon>Paracoccaceae</taxon>
        <taxon>Rhodovulum</taxon>
    </lineage>
</organism>
<evidence type="ECO:0000256" key="1">
    <source>
        <dbReference type="ARBA" id="ARBA00023004"/>
    </source>
</evidence>
<evidence type="ECO:0000259" key="3">
    <source>
        <dbReference type="SMART" id="SM00899"/>
    </source>
</evidence>
<name>A0A4R2KGV1_9RHOB</name>
<feature type="region of interest" description="Disordered" evidence="2">
    <location>
        <begin position="14"/>
        <end position="36"/>
    </location>
</feature>
<proteinExistence type="predicted"/>
<dbReference type="InterPro" id="IPR052713">
    <property type="entry name" value="FeoA"/>
</dbReference>
<evidence type="ECO:0000256" key="2">
    <source>
        <dbReference type="SAM" id="MobiDB-lite"/>
    </source>
</evidence>
<dbReference type="InterPro" id="IPR008988">
    <property type="entry name" value="Transcriptional_repressor_C"/>
</dbReference>
<dbReference type="GO" id="GO:0046914">
    <property type="term" value="F:transition metal ion binding"/>
    <property type="evidence" value="ECO:0007669"/>
    <property type="project" value="InterPro"/>
</dbReference>
<dbReference type="SUPFAM" id="SSF50037">
    <property type="entry name" value="C-terminal domain of transcriptional repressors"/>
    <property type="match status" value="1"/>
</dbReference>
<keyword evidence="1" id="KW-0408">Iron</keyword>
<evidence type="ECO:0000313" key="4">
    <source>
        <dbReference type="EMBL" id="TCO71642.1"/>
    </source>
</evidence>
<dbReference type="Proteomes" id="UP000295142">
    <property type="component" value="Unassembled WGS sequence"/>
</dbReference>
<dbReference type="InterPro" id="IPR007167">
    <property type="entry name" value="Fe-transptr_FeoA-like"/>
</dbReference>